<dbReference type="GO" id="GO:0005739">
    <property type="term" value="C:mitochondrion"/>
    <property type="evidence" value="ECO:0007669"/>
    <property type="project" value="TreeGrafter"/>
</dbReference>
<organism evidence="2">
    <name type="scientific">Graphocephala atropunctata</name>
    <dbReference type="NCBI Taxonomy" id="36148"/>
    <lineage>
        <taxon>Eukaryota</taxon>
        <taxon>Metazoa</taxon>
        <taxon>Ecdysozoa</taxon>
        <taxon>Arthropoda</taxon>
        <taxon>Hexapoda</taxon>
        <taxon>Insecta</taxon>
        <taxon>Pterygota</taxon>
        <taxon>Neoptera</taxon>
        <taxon>Paraneoptera</taxon>
        <taxon>Hemiptera</taxon>
        <taxon>Auchenorrhyncha</taxon>
        <taxon>Membracoidea</taxon>
        <taxon>Cicadellidae</taxon>
        <taxon>Cicadellinae</taxon>
        <taxon>Cicadellini</taxon>
        <taxon>Graphocephala</taxon>
    </lineage>
</organism>
<dbReference type="SUPFAM" id="SSF52096">
    <property type="entry name" value="ClpP/crotonase"/>
    <property type="match status" value="1"/>
</dbReference>
<accession>A0A1B6LZH5</accession>
<evidence type="ECO:0000313" key="2">
    <source>
        <dbReference type="EMBL" id="JAT29081.1"/>
    </source>
</evidence>
<dbReference type="InterPro" id="IPR029045">
    <property type="entry name" value="ClpP/crotonase-like_dom_sf"/>
</dbReference>
<feature type="domain" description="CoA carboxyltransferase C-terminal" evidence="1">
    <location>
        <begin position="44"/>
        <end position="359"/>
    </location>
</feature>
<evidence type="ECO:0000259" key="1">
    <source>
        <dbReference type="PROSITE" id="PS50989"/>
    </source>
</evidence>
<dbReference type="InterPro" id="IPR049076">
    <property type="entry name" value="ACCA"/>
</dbReference>
<name>A0A1B6LZH5_9HEMI</name>
<dbReference type="FunFam" id="3.90.226.10:FF:000010">
    <property type="entry name" value="acetyl-CoA carboxylase isoform X2"/>
    <property type="match status" value="1"/>
</dbReference>
<dbReference type="Pfam" id="PF01039">
    <property type="entry name" value="Carboxyl_trans"/>
    <property type="match status" value="1"/>
</dbReference>
<sequence>MYNNGVTHKTESRDLDGVYTAMKWLSYIPKDKTSLIPVTKPVDPVDREVGFIPTKTPYDPRCMLAGRQNPSNSTQWESGFFDHNSWQEIMQPWAQTVVCGRARLGGIPVGVIAVETRTVELKLPADPANLDSEAKTVSQAGQVWFPDSAYKTSQAIKDFDNEGLPLIIFPNWRGFSGGMKDMYEQILKFGAYIVDGLREYKQPIITYIPPNGELRGGAWAVVDPTINPVHMEMYADPDSRGGVLEPEGIVEIKFREKDLLKTMHRIDQVLQQTKARLGGELSTDDRTKAEKTLAEREKFLMPMYHQVAVHFADLHDTPERMHEKGVISDIVPWRKSRCILYWRMKRLLYENQVKKEIIRIQPNFNENQLQAMIRRWFIEDKGTTYAYQWENNEAVVSWLQEQLSAGDSTIGNNIKSVMRDAIIQQVKTALENSPEVAIDALVEMFQALPPGKKSEAVRTLSYLESIPAQQPPDTQNDG</sequence>
<dbReference type="GO" id="GO:0006633">
    <property type="term" value="P:fatty acid biosynthetic process"/>
    <property type="evidence" value="ECO:0007669"/>
    <property type="project" value="TreeGrafter"/>
</dbReference>
<dbReference type="PANTHER" id="PTHR45728:SF3">
    <property type="entry name" value="ACETYL-COA CARBOXYLASE"/>
    <property type="match status" value="1"/>
</dbReference>
<dbReference type="AlphaFoldDB" id="A0A1B6LZH5"/>
<dbReference type="PROSITE" id="PS50989">
    <property type="entry name" value="COA_CT_CTER"/>
    <property type="match status" value="1"/>
</dbReference>
<reference evidence="2" key="1">
    <citation type="submission" date="2015-11" db="EMBL/GenBank/DDBJ databases">
        <title>De novo transcriptome assembly of four potential Pierce s Disease insect vectors from Arizona vineyards.</title>
        <authorList>
            <person name="Tassone E.E."/>
        </authorList>
    </citation>
    <scope>NUCLEOTIDE SEQUENCE</scope>
</reference>
<gene>
    <name evidence="2" type="ORF">g.26030</name>
</gene>
<proteinExistence type="predicted"/>
<dbReference type="Gene3D" id="3.90.226.10">
    <property type="entry name" value="2-enoyl-CoA Hydratase, Chain A, domain 1"/>
    <property type="match status" value="1"/>
</dbReference>
<dbReference type="InterPro" id="IPR034733">
    <property type="entry name" value="AcCoA_carboxyl_beta"/>
</dbReference>
<dbReference type="GO" id="GO:0003989">
    <property type="term" value="F:acetyl-CoA carboxylase activity"/>
    <property type="evidence" value="ECO:0007669"/>
    <property type="project" value="InterPro"/>
</dbReference>
<protein>
    <recommendedName>
        <fullName evidence="1">CoA carboxyltransferase C-terminal domain-containing protein</fullName>
    </recommendedName>
</protein>
<dbReference type="InterPro" id="IPR011763">
    <property type="entry name" value="COA_CT_C"/>
</dbReference>
<dbReference type="EMBL" id="GEBQ01010896">
    <property type="protein sequence ID" value="JAT29081.1"/>
    <property type="molecule type" value="Transcribed_RNA"/>
</dbReference>
<dbReference type="PANTHER" id="PTHR45728">
    <property type="entry name" value="ACETYL-COA CARBOXYLASE, ISOFORM A"/>
    <property type="match status" value="1"/>
</dbReference>